<accession>A0ABT3NZI0</accession>
<dbReference type="RefSeq" id="WP_301591770.1">
    <property type="nucleotide sequence ID" value="NZ_JAPFQI010000018.1"/>
</dbReference>
<evidence type="ECO:0000313" key="3">
    <source>
        <dbReference type="Proteomes" id="UP001526430"/>
    </source>
</evidence>
<dbReference type="EMBL" id="JAPFQI010000018">
    <property type="protein sequence ID" value="MCW8087561.1"/>
    <property type="molecule type" value="Genomic_DNA"/>
</dbReference>
<dbReference type="Pfam" id="PF10130">
    <property type="entry name" value="PIN_2"/>
    <property type="match status" value="1"/>
</dbReference>
<dbReference type="Gene3D" id="3.40.50.1010">
    <property type="entry name" value="5'-nuclease"/>
    <property type="match status" value="1"/>
</dbReference>
<feature type="domain" description="PIN" evidence="1">
    <location>
        <begin position="10"/>
        <end position="140"/>
    </location>
</feature>
<dbReference type="InterPro" id="IPR029060">
    <property type="entry name" value="PIN-like_dom_sf"/>
</dbReference>
<keyword evidence="3" id="KW-1185">Reference proteome</keyword>
<protein>
    <submittedName>
        <fullName evidence="2">PIN domain-containing protein</fullName>
    </submittedName>
</protein>
<dbReference type="Proteomes" id="UP001526430">
    <property type="component" value="Unassembled WGS sequence"/>
</dbReference>
<evidence type="ECO:0000313" key="2">
    <source>
        <dbReference type="EMBL" id="MCW8087561.1"/>
    </source>
</evidence>
<name>A0ABT3NZI0_9PROT</name>
<reference evidence="2 3" key="1">
    <citation type="submission" date="2022-10" db="EMBL/GenBank/DDBJ databases">
        <title>Roseococcus glaciei nov., sp. nov., isolated from glacier.</title>
        <authorList>
            <person name="Liu Q."/>
            <person name="Xin Y.-H."/>
        </authorList>
    </citation>
    <scope>NUCLEOTIDE SEQUENCE [LARGE SCALE GENOMIC DNA]</scope>
    <source>
        <strain evidence="2 3">MDT2-1-1</strain>
    </source>
</reference>
<comment type="caution">
    <text evidence="2">The sequence shown here is derived from an EMBL/GenBank/DDBJ whole genome shotgun (WGS) entry which is preliminary data.</text>
</comment>
<dbReference type="InterPro" id="IPR002716">
    <property type="entry name" value="PIN_dom"/>
</dbReference>
<proteinExistence type="predicted"/>
<dbReference type="CDD" id="cd09854">
    <property type="entry name" value="PIN_VapC-like"/>
    <property type="match status" value="1"/>
</dbReference>
<organism evidence="2 3">
    <name type="scientific">Sabulicella glaciei</name>
    <dbReference type="NCBI Taxonomy" id="2984948"/>
    <lineage>
        <taxon>Bacteria</taxon>
        <taxon>Pseudomonadati</taxon>
        <taxon>Pseudomonadota</taxon>
        <taxon>Alphaproteobacteria</taxon>
        <taxon>Acetobacterales</taxon>
        <taxon>Acetobacteraceae</taxon>
        <taxon>Sabulicella</taxon>
    </lineage>
</organism>
<dbReference type="SUPFAM" id="SSF88723">
    <property type="entry name" value="PIN domain-like"/>
    <property type="match status" value="1"/>
</dbReference>
<sequence length="154" mass="16427">MRRAPTSILVVDANIVISACLGRIGTALLLEATQRYALRTTQRAREEALGRFKDPRIAAYRPRLDTALAIVPVLPHHVYEALLPEAEAALAQAVASGNGSTTDAHLLATAWVLGCDIWSHDRDFAGTGVSSWSTRNLMSALAAASLDPPPKDAS</sequence>
<gene>
    <name evidence="2" type="ORF">OF850_18200</name>
</gene>
<evidence type="ECO:0000259" key="1">
    <source>
        <dbReference type="Pfam" id="PF10130"/>
    </source>
</evidence>